<evidence type="ECO:0000313" key="1">
    <source>
        <dbReference type="EMBL" id="KAI0062391.1"/>
    </source>
</evidence>
<gene>
    <name evidence="1" type="ORF">BV25DRAFT_683804</name>
</gene>
<accession>A0ACB8T311</accession>
<reference evidence="1" key="2">
    <citation type="journal article" date="2022" name="New Phytol.">
        <title>Evolutionary transition to the ectomycorrhizal habit in the genomes of a hyperdiverse lineage of mushroom-forming fungi.</title>
        <authorList>
            <person name="Looney B."/>
            <person name="Miyauchi S."/>
            <person name="Morin E."/>
            <person name="Drula E."/>
            <person name="Courty P.E."/>
            <person name="Kohler A."/>
            <person name="Kuo A."/>
            <person name="LaButti K."/>
            <person name="Pangilinan J."/>
            <person name="Lipzen A."/>
            <person name="Riley R."/>
            <person name="Andreopoulos W."/>
            <person name="He G."/>
            <person name="Johnson J."/>
            <person name="Nolan M."/>
            <person name="Tritt A."/>
            <person name="Barry K.W."/>
            <person name="Grigoriev I.V."/>
            <person name="Nagy L.G."/>
            <person name="Hibbett D."/>
            <person name="Henrissat B."/>
            <person name="Matheny P.B."/>
            <person name="Labbe J."/>
            <person name="Martin F.M."/>
        </authorList>
    </citation>
    <scope>NUCLEOTIDE SEQUENCE</scope>
    <source>
        <strain evidence="1">HHB10654</strain>
    </source>
</reference>
<organism evidence="1 2">
    <name type="scientific">Artomyces pyxidatus</name>
    <dbReference type="NCBI Taxonomy" id="48021"/>
    <lineage>
        <taxon>Eukaryota</taxon>
        <taxon>Fungi</taxon>
        <taxon>Dikarya</taxon>
        <taxon>Basidiomycota</taxon>
        <taxon>Agaricomycotina</taxon>
        <taxon>Agaricomycetes</taxon>
        <taxon>Russulales</taxon>
        <taxon>Auriscalpiaceae</taxon>
        <taxon>Artomyces</taxon>
    </lineage>
</organism>
<protein>
    <submittedName>
        <fullName evidence="1">Uncharacterized protein</fullName>
    </submittedName>
</protein>
<keyword evidence="2" id="KW-1185">Reference proteome</keyword>
<reference evidence="1" key="1">
    <citation type="submission" date="2021-03" db="EMBL/GenBank/DDBJ databases">
        <authorList>
            <consortium name="DOE Joint Genome Institute"/>
            <person name="Ahrendt S."/>
            <person name="Looney B.P."/>
            <person name="Miyauchi S."/>
            <person name="Morin E."/>
            <person name="Drula E."/>
            <person name="Courty P.E."/>
            <person name="Chicoki N."/>
            <person name="Fauchery L."/>
            <person name="Kohler A."/>
            <person name="Kuo A."/>
            <person name="Labutti K."/>
            <person name="Pangilinan J."/>
            <person name="Lipzen A."/>
            <person name="Riley R."/>
            <person name="Andreopoulos W."/>
            <person name="He G."/>
            <person name="Johnson J."/>
            <person name="Barry K.W."/>
            <person name="Grigoriev I.V."/>
            <person name="Nagy L."/>
            <person name="Hibbett D."/>
            <person name="Henrissat B."/>
            <person name="Matheny P.B."/>
            <person name="Labbe J."/>
            <person name="Martin F."/>
        </authorList>
    </citation>
    <scope>NUCLEOTIDE SEQUENCE</scope>
    <source>
        <strain evidence="1">HHB10654</strain>
    </source>
</reference>
<dbReference type="EMBL" id="MU277208">
    <property type="protein sequence ID" value="KAI0062391.1"/>
    <property type="molecule type" value="Genomic_DNA"/>
</dbReference>
<dbReference type="Proteomes" id="UP000814140">
    <property type="component" value="Unassembled WGS sequence"/>
</dbReference>
<comment type="caution">
    <text evidence="1">The sequence shown here is derived from an EMBL/GenBank/DDBJ whole genome shotgun (WGS) entry which is preliminary data.</text>
</comment>
<name>A0ACB8T311_9AGAM</name>
<evidence type="ECO:0000313" key="2">
    <source>
        <dbReference type="Proteomes" id="UP000814140"/>
    </source>
</evidence>
<sequence>MSGCKLSYRSPRSPILTSADASSSPCSCTTPRTFPSSMCHRQLRFLSSTLCGHLIFSGETNIDCNDSHCHISRAHPADCGEPPRFQAPCTCRRYYTQPERLVTGQVGTTPPVPVSRLTHSPQSDQKCAICQ</sequence>
<proteinExistence type="predicted"/>